<feature type="region of interest" description="Disordered" evidence="3">
    <location>
        <begin position="263"/>
        <end position="282"/>
    </location>
</feature>
<evidence type="ECO:0000259" key="5">
    <source>
        <dbReference type="PROSITE" id="PS50887"/>
    </source>
</evidence>
<comment type="caution">
    <text evidence="6">The sequence shown here is derived from an EMBL/GenBank/DDBJ whole genome shotgun (WGS) entry which is preliminary data.</text>
</comment>
<dbReference type="PANTHER" id="PTHR45138">
    <property type="entry name" value="REGULATORY COMPONENTS OF SENSORY TRANSDUCTION SYSTEM"/>
    <property type="match status" value="1"/>
</dbReference>
<reference evidence="6" key="1">
    <citation type="journal article" date="2021" name="PeerJ">
        <title>Extensive microbial diversity within the chicken gut microbiome revealed by metagenomics and culture.</title>
        <authorList>
            <person name="Gilroy R."/>
            <person name="Ravi A."/>
            <person name="Getino M."/>
            <person name="Pursley I."/>
            <person name="Horton D.L."/>
            <person name="Alikhan N.F."/>
            <person name="Baker D."/>
            <person name="Gharbi K."/>
            <person name="Hall N."/>
            <person name="Watson M."/>
            <person name="Adriaenssens E.M."/>
            <person name="Foster-Nyarko E."/>
            <person name="Jarju S."/>
            <person name="Secka A."/>
            <person name="Antonio M."/>
            <person name="Oren A."/>
            <person name="Chaudhuri R.R."/>
            <person name="La Ragione R."/>
            <person name="Hildebrand F."/>
            <person name="Pallen M.J."/>
        </authorList>
    </citation>
    <scope>NUCLEOTIDE SEQUENCE</scope>
    <source>
        <strain evidence="6">378</strain>
    </source>
</reference>
<dbReference type="SMART" id="SM00267">
    <property type="entry name" value="GGDEF"/>
    <property type="match status" value="1"/>
</dbReference>
<feature type="compositionally biased region" description="Basic and acidic residues" evidence="3">
    <location>
        <begin position="141"/>
        <end position="150"/>
    </location>
</feature>
<feature type="region of interest" description="Disordered" evidence="3">
    <location>
        <begin position="135"/>
        <end position="215"/>
    </location>
</feature>
<dbReference type="Gene3D" id="3.30.70.270">
    <property type="match status" value="1"/>
</dbReference>
<evidence type="ECO:0000256" key="2">
    <source>
        <dbReference type="ARBA" id="ARBA00034247"/>
    </source>
</evidence>
<feature type="compositionally biased region" description="Basic and acidic residues" evidence="3">
    <location>
        <begin position="1375"/>
        <end position="1405"/>
    </location>
</feature>
<feature type="transmembrane region" description="Helical" evidence="4">
    <location>
        <begin position="307"/>
        <end position="327"/>
    </location>
</feature>
<keyword evidence="4" id="KW-0472">Membrane</keyword>
<dbReference type="PROSITE" id="PS50887">
    <property type="entry name" value="GGDEF"/>
    <property type="match status" value="1"/>
</dbReference>
<evidence type="ECO:0000256" key="3">
    <source>
        <dbReference type="SAM" id="MobiDB-lite"/>
    </source>
</evidence>
<dbReference type="EMBL" id="JAHLFE010000078">
    <property type="protein sequence ID" value="MBU3844045.1"/>
    <property type="molecule type" value="Genomic_DNA"/>
</dbReference>
<dbReference type="GO" id="GO:0005886">
    <property type="term" value="C:plasma membrane"/>
    <property type="evidence" value="ECO:0007669"/>
    <property type="project" value="TreeGrafter"/>
</dbReference>
<organism evidence="6 7">
    <name type="scientific">Candidatus Anaerobiospirillum pullicola</name>
    <dbReference type="NCBI Taxonomy" id="2838451"/>
    <lineage>
        <taxon>Bacteria</taxon>
        <taxon>Pseudomonadati</taxon>
        <taxon>Pseudomonadota</taxon>
        <taxon>Gammaproteobacteria</taxon>
        <taxon>Aeromonadales</taxon>
        <taxon>Succinivibrionaceae</taxon>
        <taxon>Anaerobiospirillum</taxon>
    </lineage>
</organism>
<feature type="compositionally biased region" description="Low complexity" evidence="3">
    <location>
        <begin position="588"/>
        <end position="602"/>
    </location>
</feature>
<gene>
    <name evidence="6" type="ORF">H9847_04125</name>
</gene>
<dbReference type="InterPro" id="IPR050469">
    <property type="entry name" value="Diguanylate_Cyclase"/>
</dbReference>
<dbReference type="Pfam" id="PF00990">
    <property type="entry name" value="GGDEF"/>
    <property type="match status" value="1"/>
</dbReference>
<dbReference type="InterPro" id="IPR043128">
    <property type="entry name" value="Rev_trsase/Diguanyl_cyclase"/>
</dbReference>
<dbReference type="GO" id="GO:0052621">
    <property type="term" value="F:diguanylate cyclase activity"/>
    <property type="evidence" value="ECO:0007669"/>
    <property type="project" value="UniProtKB-EC"/>
</dbReference>
<evidence type="ECO:0000313" key="6">
    <source>
        <dbReference type="EMBL" id="MBU3844045.1"/>
    </source>
</evidence>
<evidence type="ECO:0000256" key="4">
    <source>
        <dbReference type="SAM" id="Phobius"/>
    </source>
</evidence>
<proteinExistence type="predicted"/>
<dbReference type="SUPFAM" id="SSF55073">
    <property type="entry name" value="Nucleotide cyclase"/>
    <property type="match status" value="1"/>
</dbReference>
<dbReference type="InterPro" id="IPR029787">
    <property type="entry name" value="Nucleotide_cyclase"/>
</dbReference>
<dbReference type="InterPro" id="IPR000160">
    <property type="entry name" value="GGDEF_dom"/>
</dbReference>
<dbReference type="GO" id="GO:0043709">
    <property type="term" value="P:cell adhesion involved in single-species biofilm formation"/>
    <property type="evidence" value="ECO:0007669"/>
    <property type="project" value="TreeGrafter"/>
</dbReference>
<feature type="region of interest" description="Disordered" evidence="3">
    <location>
        <begin position="588"/>
        <end position="608"/>
    </location>
</feature>
<feature type="compositionally biased region" description="Polar residues" evidence="3">
    <location>
        <begin position="33"/>
        <end position="51"/>
    </location>
</feature>
<keyword evidence="4" id="KW-1133">Transmembrane helix</keyword>
<dbReference type="Proteomes" id="UP000733611">
    <property type="component" value="Unassembled WGS sequence"/>
</dbReference>
<feature type="region of interest" description="Disordered" evidence="3">
    <location>
        <begin position="1370"/>
        <end position="1405"/>
    </location>
</feature>
<dbReference type="PANTHER" id="PTHR45138:SF9">
    <property type="entry name" value="DIGUANYLATE CYCLASE DGCM-RELATED"/>
    <property type="match status" value="1"/>
</dbReference>
<feature type="region of interest" description="Disordered" evidence="3">
    <location>
        <begin position="1"/>
        <end position="51"/>
    </location>
</feature>
<keyword evidence="4" id="KW-0812">Transmembrane</keyword>
<feature type="transmembrane region" description="Helical" evidence="4">
    <location>
        <begin position="1023"/>
        <end position="1048"/>
    </location>
</feature>
<sequence length="1405" mass="152741">MARDPAQGQDDLTNFSSSAQEEELTRTALKGNAVSTEKPQETTAETSTYSLDSEAQLEATVAANAEKFAADARAQVERSHAELARATAYASQHEALHESQQQDNSVAAEAFVSATTAAREGKTVSPAAVANDVISSAATKQDQERSEEKAAAAAADDDDDADATSVEVSASASHSAISESVSTATAAGKDNHSSSVEREQIAPDTRASAATAAHADVEHTAATAATDPAGAEAAGAETTATAAEADAAAKTADAADIAQEALYTTHRTQTQRRRNRVNLHETSSYSGRSAYLCNTPRHKARTLARNLTLLVAPLALLWTVLCIFIALQMHELRVYSSDLRRAYIPGVEMSDLLQKDMLQVAYHADLLAQSMNISVAFANYNNLQALLQKDYLQDIEPIKPQLAQLRAEIDDLYEAKSELHYRTKQIFNTWLVYFSTVENFCILTGQVGVLYEIAMHDHSVLMHGYKSLAQVINRHTSTVDSYVRPQCQAVLTFFKDHPDEIGSYAQKLQSIPVFRRLLEQRGPQGLNGGQHSHASLALPATVGSQVSSVATTATVASAVSTAAATSASAATTIATTATAAKAAHAAVAPSAHGAQGTQGTQGENVPPRLRLPEDEQWISHDLQLEAPQSMIADIRAQQSGAESVRHQSIARLPQPHRAPSQAQAAIDGKSEQEQVMQQGTQQGAMATLTAAGGMMADGAADNTASLMVDIHLATAGHKPSQAEGVSNASALMDDHALPEDITRDFAQAMHLTGEELSDFNATQSQELSVPELTLGIIRDRNETIDDSFNMQPEIAGNLQSFSAHDFTEQAVSASINHTLATAEELRADQAAINRALVEHPITSLSDEQLVYTFVHEPVQALNLVVAAVNEAFLLSHEKHSFMWGQQEVYNFATQKADPSAEKTEAFGSNEEQSTPAALPSSVLLQKGNSSDLEDGEEVTANIYMTNFNRNEKFLFTCRAYNRSYSDLLFLFVAQQQAMDKFKVAYSQLLETITSVNQLSSKLAKKPVATVAVDVQHGTNRLTLLMVLVGAAALFSVLYVYFFVLHVFIRPTMRLRELVHEFNDTFRVPDPREVSTTEGQDIIDTLRPIMENYGTLVQRNIDLKKLNSKLGKLYYLDGLTHLYNHQALEEIISQIPQIHNDSAILMIDVDHLYDYCLSQGQIAGDEALALIASTIKANIAPERDLLFRYSGDEFCLFLSQISYHETIMLCDHLLQKIESLNLNYQRQVGANSATTTAQEAALRMQDRVTQMLHDQVEVVPAAAQDGAAQVDTDTTSTTTTTTSAAAKRYNNANLGHWAQDLAQETVGKAAAKSAETKEHVLTISIGVSYIGAGMQTKTHRAKDHIRFACQALALAKCVGESSFHVHEIMPSLEGDEPQRMRSDYEPKEREHTAEDFARRHVLGEQE</sequence>
<reference evidence="6" key="2">
    <citation type="submission" date="2021-04" db="EMBL/GenBank/DDBJ databases">
        <authorList>
            <person name="Gilroy R."/>
        </authorList>
    </citation>
    <scope>NUCLEOTIDE SEQUENCE</scope>
    <source>
        <strain evidence="6">378</strain>
    </source>
</reference>
<name>A0A948WXQ4_9GAMM</name>
<feature type="compositionally biased region" description="Low complexity" evidence="3">
    <location>
        <begin position="163"/>
        <end position="184"/>
    </location>
</feature>
<protein>
    <recommendedName>
        <fullName evidence="1">diguanylate cyclase</fullName>
        <ecNumber evidence="1">2.7.7.65</ecNumber>
    </recommendedName>
</protein>
<feature type="compositionally biased region" description="Basic and acidic residues" evidence="3">
    <location>
        <begin position="189"/>
        <end position="201"/>
    </location>
</feature>
<comment type="catalytic activity">
    <reaction evidence="2">
        <text>2 GTP = 3',3'-c-di-GMP + 2 diphosphate</text>
        <dbReference type="Rhea" id="RHEA:24898"/>
        <dbReference type="ChEBI" id="CHEBI:33019"/>
        <dbReference type="ChEBI" id="CHEBI:37565"/>
        <dbReference type="ChEBI" id="CHEBI:58805"/>
        <dbReference type="EC" id="2.7.7.65"/>
    </reaction>
</comment>
<dbReference type="CDD" id="cd01949">
    <property type="entry name" value="GGDEF"/>
    <property type="match status" value="1"/>
</dbReference>
<feature type="domain" description="GGDEF" evidence="5">
    <location>
        <begin position="1139"/>
        <end position="1271"/>
    </location>
</feature>
<evidence type="ECO:0000313" key="7">
    <source>
        <dbReference type="Proteomes" id="UP000733611"/>
    </source>
</evidence>
<dbReference type="EC" id="2.7.7.65" evidence="1"/>
<feature type="compositionally biased region" description="Low complexity" evidence="3">
    <location>
        <begin position="202"/>
        <end position="215"/>
    </location>
</feature>
<dbReference type="NCBIfam" id="TIGR00254">
    <property type="entry name" value="GGDEF"/>
    <property type="match status" value="1"/>
</dbReference>
<dbReference type="GO" id="GO:1902201">
    <property type="term" value="P:negative regulation of bacterial-type flagellum-dependent cell motility"/>
    <property type="evidence" value="ECO:0007669"/>
    <property type="project" value="TreeGrafter"/>
</dbReference>
<accession>A0A948WXQ4</accession>
<feature type="compositionally biased region" description="Polar residues" evidence="3">
    <location>
        <begin position="10"/>
        <end position="19"/>
    </location>
</feature>
<evidence type="ECO:0000256" key="1">
    <source>
        <dbReference type="ARBA" id="ARBA00012528"/>
    </source>
</evidence>